<accession>A0A0H2MID9</accession>
<dbReference type="PANTHER" id="PTHR35174:SF3">
    <property type="entry name" value="BLL7171 PROTEIN"/>
    <property type="match status" value="1"/>
</dbReference>
<sequence length="126" mass="14300">MLYSFLIYSAEGIHGRLSPEEQKLAFKRHRLLQEKLDERGTFASARLMPVSNAVTLKPTVDQDQKTLVTDGPFADTKEQFVGFYVAEFSNLDEAINMADMISTPYHSIEVRPVSWSRGMLSNLKDD</sequence>
<dbReference type="STRING" id="1489064.WH96_01070"/>
<feature type="domain" description="YCII-related" evidence="2">
    <location>
        <begin position="1"/>
        <end position="113"/>
    </location>
</feature>
<reference evidence="3 4" key="1">
    <citation type="submission" date="2015-03" db="EMBL/GenBank/DDBJ databases">
        <title>Genome Sequence of Kiloniella spongiae MEBiC09566, isolated from a marine sponge.</title>
        <authorList>
            <person name="Shao Z."/>
            <person name="Wang L."/>
            <person name="Li X."/>
        </authorList>
    </citation>
    <scope>NUCLEOTIDE SEQUENCE [LARGE SCALE GENOMIC DNA]</scope>
    <source>
        <strain evidence="3 4">MEBiC09566</strain>
    </source>
</reference>
<name>A0A0H2MID9_9PROT</name>
<dbReference type="InterPro" id="IPR011008">
    <property type="entry name" value="Dimeric_a/b-barrel"/>
</dbReference>
<dbReference type="EMBL" id="LAQL01000002">
    <property type="protein sequence ID" value="KLN62158.1"/>
    <property type="molecule type" value="Genomic_DNA"/>
</dbReference>
<protein>
    <recommendedName>
        <fullName evidence="2">YCII-related domain-containing protein</fullName>
    </recommendedName>
</protein>
<dbReference type="AlphaFoldDB" id="A0A0H2MID9"/>
<dbReference type="Pfam" id="PF03795">
    <property type="entry name" value="YCII"/>
    <property type="match status" value="1"/>
</dbReference>
<comment type="caution">
    <text evidence="3">The sequence shown here is derived from an EMBL/GenBank/DDBJ whole genome shotgun (WGS) entry which is preliminary data.</text>
</comment>
<evidence type="ECO:0000259" key="2">
    <source>
        <dbReference type="Pfam" id="PF03795"/>
    </source>
</evidence>
<dbReference type="Proteomes" id="UP000035444">
    <property type="component" value="Unassembled WGS sequence"/>
</dbReference>
<evidence type="ECO:0000313" key="3">
    <source>
        <dbReference type="EMBL" id="KLN62158.1"/>
    </source>
</evidence>
<dbReference type="OrthoDB" id="9807535at2"/>
<dbReference type="SUPFAM" id="SSF54909">
    <property type="entry name" value="Dimeric alpha+beta barrel"/>
    <property type="match status" value="1"/>
</dbReference>
<keyword evidence="4" id="KW-1185">Reference proteome</keyword>
<dbReference type="RefSeq" id="WP_047762284.1">
    <property type="nucleotide sequence ID" value="NZ_LAQL01000002.1"/>
</dbReference>
<gene>
    <name evidence="3" type="ORF">WH96_01070</name>
</gene>
<dbReference type="PANTHER" id="PTHR35174">
    <property type="entry name" value="BLL7171 PROTEIN-RELATED"/>
    <property type="match status" value="1"/>
</dbReference>
<evidence type="ECO:0000256" key="1">
    <source>
        <dbReference type="ARBA" id="ARBA00007689"/>
    </source>
</evidence>
<comment type="similarity">
    <text evidence="1">Belongs to the YciI family.</text>
</comment>
<proteinExistence type="inferred from homology"/>
<dbReference type="Gene3D" id="3.30.70.1060">
    <property type="entry name" value="Dimeric alpha+beta barrel"/>
    <property type="match status" value="1"/>
</dbReference>
<dbReference type="InterPro" id="IPR005545">
    <property type="entry name" value="YCII"/>
</dbReference>
<evidence type="ECO:0000313" key="4">
    <source>
        <dbReference type="Proteomes" id="UP000035444"/>
    </source>
</evidence>
<organism evidence="3 4">
    <name type="scientific">Kiloniella spongiae</name>
    <dbReference type="NCBI Taxonomy" id="1489064"/>
    <lineage>
        <taxon>Bacteria</taxon>
        <taxon>Pseudomonadati</taxon>
        <taxon>Pseudomonadota</taxon>
        <taxon>Alphaproteobacteria</taxon>
        <taxon>Rhodospirillales</taxon>
        <taxon>Kiloniellaceae</taxon>
        <taxon>Kiloniella</taxon>
    </lineage>
</organism>